<protein>
    <recommendedName>
        <fullName evidence="6">Fe/B12 periplasmic-binding domain-containing protein</fullName>
    </recommendedName>
</protein>
<reference evidence="7" key="2">
    <citation type="submission" date="2020-09" db="EMBL/GenBank/DDBJ databases">
        <authorList>
            <person name="Sun Q."/>
            <person name="Kim S."/>
        </authorList>
    </citation>
    <scope>NUCLEOTIDE SEQUENCE</scope>
    <source>
        <strain evidence="7">KCTC 12711</strain>
    </source>
</reference>
<organism evidence="7 8">
    <name type="scientific">Arenicella chitinivorans</name>
    <dbReference type="NCBI Taxonomy" id="1329800"/>
    <lineage>
        <taxon>Bacteria</taxon>
        <taxon>Pseudomonadati</taxon>
        <taxon>Pseudomonadota</taxon>
        <taxon>Gammaproteobacteria</taxon>
        <taxon>Arenicellales</taxon>
        <taxon>Arenicellaceae</taxon>
        <taxon>Arenicella</taxon>
    </lineage>
</organism>
<evidence type="ECO:0000313" key="8">
    <source>
        <dbReference type="Proteomes" id="UP000614811"/>
    </source>
</evidence>
<dbReference type="PROSITE" id="PS50983">
    <property type="entry name" value="FE_B12_PBP"/>
    <property type="match status" value="1"/>
</dbReference>
<keyword evidence="3" id="KW-0813">Transport</keyword>
<proteinExistence type="inferred from homology"/>
<evidence type="ECO:0000256" key="4">
    <source>
        <dbReference type="ARBA" id="ARBA00022496"/>
    </source>
</evidence>
<gene>
    <name evidence="7" type="ORF">GCM10008090_21260</name>
</gene>
<keyword evidence="4" id="KW-0408">Iron</keyword>
<dbReference type="InterPro" id="IPR051313">
    <property type="entry name" value="Bact_iron-sidero_bind"/>
</dbReference>
<comment type="similarity">
    <text evidence="2">Belongs to the bacterial solute-binding protein 8 family.</text>
</comment>
<feature type="domain" description="Fe/B12 periplasmic-binding" evidence="6">
    <location>
        <begin position="1"/>
        <end position="256"/>
    </location>
</feature>
<accession>A0A918RVT1</accession>
<evidence type="ECO:0000259" key="6">
    <source>
        <dbReference type="PROSITE" id="PS50983"/>
    </source>
</evidence>
<dbReference type="Pfam" id="PF01497">
    <property type="entry name" value="Peripla_BP_2"/>
    <property type="match status" value="1"/>
</dbReference>
<dbReference type="Proteomes" id="UP000614811">
    <property type="component" value="Unassembled WGS sequence"/>
</dbReference>
<name>A0A918RVT1_9GAMM</name>
<keyword evidence="5" id="KW-0732">Signal</keyword>
<evidence type="ECO:0000256" key="2">
    <source>
        <dbReference type="ARBA" id="ARBA00008814"/>
    </source>
</evidence>
<dbReference type="InterPro" id="IPR002491">
    <property type="entry name" value="ABC_transptr_periplasmic_BD"/>
</dbReference>
<dbReference type="EMBL" id="BMXA01000003">
    <property type="protein sequence ID" value="GHA11247.1"/>
    <property type="molecule type" value="Genomic_DNA"/>
</dbReference>
<evidence type="ECO:0000256" key="3">
    <source>
        <dbReference type="ARBA" id="ARBA00022448"/>
    </source>
</evidence>
<dbReference type="PANTHER" id="PTHR30532">
    <property type="entry name" value="IRON III DICITRATE-BINDING PERIPLASMIC PROTEIN"/>
    <property type="match status" value="1"/>
</dbReference>
<keyword evidence="8" id="KW-1185">Reference proteome</keyword>
<dbReference type="PANTHER" id="PTHR30532:SF1">
    <property type="entry name" value="IRON(3+)-HYDROXAMATE-BINDING PROTEIN FHUD"/>
    <property type="match status" value="1"/>
</dbReference>
<evidence type="ECO:0000256" key="1">
    <source>
        <dbReference type="ARBA" id="ARBA00004196"/>
    </source>
</evidence>
<sequence>MLALGEVPIGMADIATFQQHAATVDVSENTQDVGTRLSPDLKRIKSLQPDVILIGYSQRALMRPLSNIAPVVYFKNFGKRYQHAEKSRARFLELAKLFDKTALAESLLQRAEQASAQLRASIDVSDRQLVLRIVAPSERHAEQAVLFGSNSMPYYAAELLGLSVVSAVENDQYGTHAVTWAQLAELESVIQDSEQNIIICPIFLSSYASPVAVARSKFAPNSTRHAPEYQNAFGGALSIYTLAEAFAPIVQACLLQ</sequence>
<comment type="caution">
    <text evidence="7">The sequence shown here is derived from an EMBL/GenBank/DDBJ whole genome shotgun (WGS) entry which is preliminary data.</text>
</comment>
<keyword evidence="4" id="KW-0406">Ion transport</keyword>
<dbReference type="GO" id="GO:1901678">
    <property type="term" value="P:iron coordination entity transport"/>
    <property type="evidence" value="ECO:0007669"/>
    <property type="project" value="UniProtKB-ARBA"/>
</dbReference>
<keyword evidence="4" id="KW-0410">Iron transport</keyword>
<dbReference type="Gene3D" id="3.40.50.1980">
    <property type="entry name" value="Nitrogenase molybdenum iron protein domain"/>
    <property type="match status" value="2"/>
</dbReference>
<evidence type="ECO:0000256" key="5">
    <source>
        <dbReference type="ARBA" id="ARBA00022729"/>
    </source>
</evidence>
<dbReference type="SUPFAM" id="SSF53807">
    <property type="entry name" value="Helical backbone' metal receptor"/>
    <property type="match status" value="1"/>
</dbReference>
<dbReference type="AlphaFoldDB" id="A0A918RVT1"/>
<comment type="subcellular location">
    <subcellularLocation>
        <location evidence="1">Cell envelope</location>
    </subcellularLocation>
</comment>
<reference evidence="7" key="1">
    <citation type="journal article" date="2014" name="Int. J. Syst. Evol. Microbiol.">
        <title>Complete genome sequence of Corynebacterium casei LMG S-19264T (=DSM 44701T), isolated from a smear-ripened cheese.</title>
        <authorList>
            <consortium name="US DOE Joint Genome Institute (JGI-PGF)"/>
            <person name="Walter F."/>
            <person name="Albersmeier A."/>
            <person name="Kalinowski J."/>
            <person name="Ruckert C."/>
        </authorList>
    </citation>
    <scope>NUCLEOTIDE SEQUENCE</scope>
    <source>
        <strain evidence="7">KCTC 12711</strain>
    </source>
</reference>
<dbReference type="GO" id="GO:0030288">
    <property type="term" value="C:outer membrane-bounded periplasmic space"/>
    <property type="evidence" value="ECO:0007669"/>
    <property type="project" value="TreeGrafter"/>
</dbReference>
<evidence type="ECO:0000313" key="7">
    <source>
        <dbReference type="EMBL" id="GHA11247.1"/>
    </source>
</evidence>